<keyword evidence="2" id="KW-1133">Transmembrane helix</keyword>
<evidence type="ECO:0000256" key="1">
    <source>
        <dbReference type="SAM" id="MobiDB-lite"/>
    </source>
</evidence>
<dbReference type="PANTHER" id="PTHR36322">
    <property type="entry name" value="TRANSMEMBRANE PROTEIN"/>
    <property type="match status" value="1"/>
</dbReference>
<name>A0AAP0GSP3_9ASTR</name>
<keyword evidence="2" id="KW-0472">Membrane</keyword>
<dbReference type="EMBL" id="JBCNJP010000020">
    <property type="protein sequence ID" value="KAK9060256.1"/>
    <property type="molecule type" value="Genomic_DNA"/>
</dbReference>
<evidence type="ECO:0000313" key="4">
    <source>
        <dbReference type="Proteomes" id="UP001408789"/>
    </source>
</evidence>
<accession>A0AAP0GSP3</accession>
<dbReference type="PANTHER" id="PTHR36322:SF3">
    <property type="entry name" value="TRANSMEMBRANE PROTEIN"/>
    <property type="match status" value="1"/>
</dbReference>
<comment type="caution">
    <text evidence="3">The sequence shown here is derived from an EMBL/GenBank/DDBJ whole genome shotgun (WGS) entry which is preliminary data.</text>
</comment>
<gene>
    <name evidence="3" type="ORF">SSX86_020960</name>
</gene>
<protein>
    <submittedName>
        <fullName evidence="3">Uncharacterized protein</fullName>
    </submittedName>
</protein>
<feature type="transmembrane region" description="Helical" evidence="2">
    <location>
        <begin position="66"/>
        <end position="97"/>
    </location>
</feature>
<keyword evidence="4" id="KW-1185">Reference proteome</keyword>
<dbReference type="AlphaFoldDB" id="A0AAP0GSP3"/>
<dbReference type="Proteomes" id="UP001408789">
    <property type="component" value="Unassembled WGS sequence"/>
</dbReference>
<sequence>MCDCFVFLGSIKRQAKRDNDRQNPLLIVTDDGYATAAAAAGDELNNPTAAMTLILKSWLNGHWLRYLILLMCSPLLIPIVCAISPFLCAAEVCFYLCRRRRRYRSKSSPSPPPPTTMPRHRDGGEGGGAGETEGEFVR</sequence>
<organism evidence="3 4">
    <name type="scientific">Deinandra increscens subsp. villosa</name>
    <dbReference type="NCBI Taxonomy" id="3103831"/>
    <lineage>
        <taxon>Eukaryota</taxon>
        <taxon>Viridiplantae</taxon>
        <taxon>Streptophyta</taxon>
        <taxon>Embryophyta</taxon>
        <taxon>Tracheophyta</taxon>
        <taxon>Spermatophyta</taxon>
        <taxon>Magnoliopsida</taxon>
        <taxon>eudicotyledons</taxon>
        <taxon>Gunneridae</taxon>
        <taxon>Pentapetalae</taxon>
        <taxon>asterids</taxon>
        <taxon>campanulids</taxon>
        <taxon>Asterales</taxon>
        <taxon>Asteraceae</taxon>
        <taxon>Asteroideae</taxon>
        <taxon>Heliantheae alliance</taxon>
        <taxon>Madieae</taxon>
        <taxon>Madiinae</taxon>
        <taxon>Deinandra</taxon>
    </lineage>
</organism>
<reference evidence="3 4" key="1">
    <citation type="submission" date="2024-04" db="EMBL/GenBank/DDBJ databases">
        <title>The reference genome of an endangered Asteraceae, Deinandra increscens subsp. villosa, native to the Central Coast of California.</title>
        <authorList>
            <person name="Guilliams M."/>
            <person name="Hasenstab-Lehman K."/>
            <person name="Meyer R."/>
            <person name="Mcevoy S."/>
        </authorList>
    </citation>
    <scope>NUCLEOTIDE SEQUENCE [LARGE SCALE GENOMIC DNA]</scope>
    <source>
        <tissue evidence="3">Leaf</tissue>
    </source>
</reference>
<evidence type="ECO:0000313" key="3">
    <source>
        <dbReference type="EMBL" id="KAK9060256.1"/>
    </source>
</evidence>
<feature type="region of interest" description="Disordered" evidence="1">
    <location>
        <begin position="103"/>
        <end position="138"/>
    </location>
</feature>
<evidence type="ECO:0000256" key="2">
    <source>
        <dbReference type="SAM" id="Phobius"/>
    </source>
</evidence>
<keyword evidence="2" id="KW-0812">Transmembrane</keyword>
<proteinExistence type="predicted"/>